<organism evidence="1 2">
    <name type="scientific">Anopheles atroparvus</name>
    <name type="common">European mosquito</name>
    <dbReference type="NCBI Taxonomy" id="41427"/>
    <lineage>
        <taxon>Eukaryota</taxon>
        <taxon>Metazoa</taxon>
        <taxon>Ecdysozoa</taxon>
        <taxon>Arthropoda</taxon>
        <taxon>Hexapoda</taxon>
        <taxon>Insecta</taxon>
        <taxon>Pterygota</taxon>
        <taxon>Neoptera</taxon>
        <taxon>Endopterygota</taxon>
        <taxon>Diptera</taxon>
        <taxon>Nematocera</taxon>
        <taxon>Culicoidea</taxon>
        <taxon>Culicidae</taxon>
        <taxon>Anophelinae</taxon>
        <taxon>Anopheles</taxon>
    </lineage>
</organism>
<name>A0AAG5DCS1_ANOAO</name>
<keyword evidence="2" id="KW-1185">Reference proteome</keyword>
<dbReference type="Proteomes" id="UP000075880">
    <property type="component" value="Unassembled WGS sequence"/>
</dbReference>
<proteinExistence type="predicted"/>
<reference evidence="1" key="1">
    <citation type="submission" date="2024-04" db="UniProtKB">
        <authorList>
            <consortium name="EnsemblMetazoa"/>
        </authorList>
    </citation>
    <scope>IDENTIFICATION</scope>
    <source>
        <strain evidence="1">EBRO</strain>
    </source>
</reference>
<evidence type="ECO:0000313" key="1">
    <source>
        <dbReference type="EnsemblMetazoa" id="ENSAATROPP009047"/>
    </source>
</evidence>
<dbReference type="EnsemblMetazoa" id="ENSAATROPT010012">
    <property type="protein sequence ID" value="ENSAATROPP009047"/>
    <property type="gene ID" value="ENSAATROPG008162"/>
</dbReference>
<protein>
    <submittedName>
        <fullName evidence="1">Uncharacterized protein</fullName>
    </submittedName>
</protein>
<sequence>MKKTGGLGTLWLRRGNVIWGRYIVWHLS</sequence>
<accession>A0AAG5DCS1</accession>
<evidence type="ECO:0000313" key="2">
    <source>
        <dbReference type="Proteomes" id="UP000075880"/>
    </source>
</evidence>
<dbReference type="AlphaFoldDB" id="A0AAG5DCS1"/>